<evidence type="ECO:0000313" key="1">
    <source>
        <dbReference type="EMBL" id="TXE15075.1"/>
    </source>
</evidence>
<sequence>MTVNDLEGTYTIIGTNQNETNIQYRGTLTLTTDDYNRVVAKWLINNQQKQTGYGFFKDHILVINFEYLGVDNDVFTGVVVYKCLTKDILEGFWSETYGDPNFLGTERCFRVKTEAHVN</sequence>
<comment type="caution">
    <text evidence="1">The sequence shown here is derived from an EMBL/GenBank/DDBJ whole genome shotgun (WGS) entry which is preliminary data.</text>
</comment>
<evidence type="ECO:0000313" key="2">
    <source>
        <dbReference type="Proteomes" id="UP000321790"/>
    </source>
</evidence>
<gene>
    <name evidence="1" type="ORF">FUA26_00790</name>
</gene>
<accession>A0A5C7B958</accession>
<keyword evidence="2" id="KW-1185">Reference proteome</keyword>
<name>A0A5C7B958_9FLAO</name>
<organism evidence="1 2">
    <name type="scientific">Seonamhaeicola algicola</name>
    <dbReference type="NCBI Taxonomy" id="1719036"/>
    <lineage>
        <taxon>Bacteria</taxon>
        <taxon>Pseudomonadati</taxon>
        <taxon>Bacteroidota</taxon>
        <taxon>Flavobacteriia</taxon>
        <taxon>Flavobacteriales</taxon>
        <taxon>Flavobacteriaceae</taxon>
    </lineage>
</organism>
<protein>
    <submittedName>
        <fullName evidence="1">Uncharacterized protein</fullName>
    </submittedName>
</protein>
<dbReference type="AlphaFoldDB" id="A0A5C7B958"/>
<proteinExistence type="predicted"/>
<dbReference type="OrthoDB" id="1139144at2"/>
<dbReference type="Proteomes" id="UP000321790">
    <property type="component" value="Unassembled WGS sequence"/>
</dbReference>
<dbReference type="EMBL" id="VOSC01000005">
    <property type="protein sequence ID" value="TXE15075.1"/>
    <property type="molecule type" value="Genomic_DNA"/>
</dbReference>
<dbReference type="RefSeq" id="WP_147130502.1">
    <property type="nucleotide sequence ID" value="NZ_VOSC01000005.1"/>
</dbReference>
<reference evidence="2" key="1">
    <citation type="submission" date="2019-08" db="EMBL/GenBank/DDBJ databases">
        <title>Seonamhaeicola sediminis sp. nov., isolated from marine sediment.</title>
        <authorList>
            <person name="Cao W.R."/>
        </authorList>
    </citation>
    <scope>NUCLEOTIDE SEQUENCE [LARGE SCALE GENOMIC DNA]</scope>
    <source>
        <strain evidence="2">Gy8</strain>
    </source>
</reference>